<name>A0ABT3FLE5_9BACT</name>
<sequence>MKFRNHKMAPAELQLAPMLDVVFQLLIFFLVSFEFQRSEYDMKVSVPSAQEGADPKRALGEIIVNVQASGEVTVEGQTMTQVQLREKLSAIAALHKNQPIRLRGDANATYQTIVEVIDTCQKAGIWNISFATQRRSEQ</sequence>
<protein>
    <submittedName>
        <fullName evidence="9">Biopolymer transporter ExbD</fullName>
    </submittedName>
</protein>
<evidence type="ECO:0000313" key="9">
    <source>
        <dbReference type="EMBL" id="MCW1884386.1"/>
    </source>
</evidence>
<keyword evidence="4 7" id="KW-0812">Transmembrane</keyword>
<comment type="subcellular location">
    <subcellularLocation>
        <location evidence="1">Cell membrane</location>
        <topology evidence="1">Single-pass membrane protein</topology>
    </subcellularLocation>
    <subcellularLocation>
        <location evidence="7">Cell membrane</location>
        <topology evidence="7">Single-pass type II membrane protein</topology>
    </subcellularLocation>
</comment>
<evidence type="ECO:0000256" key="6">
    <source>
        <dbReference type="ARBA" id="ARBA00023136"/>
    </source>
</evidence>
<evidence type="ECO:0000256" key="2">
    <source>
        <dbReference type="ARBA" id="ARBA00005811"/>
    </source>
</evidence>
<keyword evidence="7" id="KW-0653">Protein transport</keyword>
<evidence type="ECO:0000313" key="10">
    <source>
        <dbReference type="Proteomes" id="UP001207930"/>
    </source>
</evidence>
<feature type="transmembrane region" description="Helical" evidence="8">
    <location>
        <begin position="15"/>
        <end position="33"/>
    </location>
</feature>
<evidence type="ECO:0000256" key="4">
    <source>
        <dbReference type="ARBA" id="ARBA00022692"/>
    </source>
</evidence>
<dbReference type="InterPro" id="IPR003400">
    <property type="entry name" value="ExbD"/>
</dbReference>
<dbReference type="Gene3D" id="3.30.420.270">
    <property type="match status" value="1"/>
</dbReference>
<evidence type="ECO:0000256" key="3">
    <source>
        <dbReference type="ARBA" id="ARBA00022475"/>
    </source>
</evidence>
<comment type="similarity">
    <text evidence="2 7">Belongs to the ExbD/TolR family.</text>
</comment>
<keyword evidence="3" id="KW-1003">Cell membrane</keyword>
<evidence type="ECO:0000256" key="5">
    <source>
        <dbReference type="ARBA" id="ARBA00022989"/>
    </source>
</evidence>
<evidence type="ECO:0000256" key="1">
    <source>
        <dbReference type="ARBA" id="ARBA00004162"/>
    </source>
</evidence>
<comment type="caution">
    <text evidence="9">The sequence shown here is derived from an EMBL/GenBank/DDBJ whole genome shotgun (WGS) entry which is preliminary data.</text>
</comment>
<dbReference type="EMBL" id="JAPDDS010000003">
    <property type="protein sequence ID" value="MCW1884386.1"/>
    <property type="molecule type" value="Genomic_DNA"/>
</dbReference>
<dbReference type="PANTHER" id="PTHR30558:SF3">
    <property type="entry name" value="BIOPOLYMER TRANSPORT PROTEIN EXBD-RELATED"/>
    <property type="match status" value="1"/>
</dbReference>
<dbReference type="PANTHER" id="PTHR30558">
    <property type="entry name" value="EXBD MEMBRANE COMPONENT OF PMF-DRIVEN MACROMOLECULE IMPORT SYSTEM"/>
    <property type="match status" value="1"/>
</dbReference>
<evidence type="ECO:0000256" key="8">
    <source>
        <dbReference type="SAM" id="Phobius"/>
    </source>
</evidence>
<evidence type="ECO:0000256" key="7">
    <source>
        <dbReference type="RuleBase" id="RU003879"/>
    </source>
</evidence>
<reference evidence="9 10" key="1">
    <citation type="submission" date="2022-10" db="EMBL/GenBank/DDBJ databases">
        <title>Luteolibacter flavescens strain MCCC 1K03193, whole genome shotgun sequencing project.</title>
        <authorList>
            <person name="Zhao G."/>
            <person name="Shen L."/>
        </authorList>
    </citation>
    <scope>NUCLEOTIDE SEQUENCE [LARGE SCALE GENOMIC DNA]</scope>
    <source>
        <strain evidence="9 10">MCCC 1K03193</strain>
    </source>
</reference>
<gene>
    <name evidence="9" type="ORF">OKA04_06555</name>
</gene>
<keyword evidence="6 8" id="KW-0472">Membrane</keyword>
<dbReference type="Proteomes" id="UP001207930">
    <property type="component" value="Unassembled WGS sequence"/>
</dbReference>
<keyword evidence="5 8" id="KW-1133">Transmembrane helix</keyword>
<keyword evidence="10" id="KW-1185">Reference proteome</keyword>
<proteinExistence type="inferred from homology"/>
<organism evidence="9 10">
    <name type="scientific">Luteolibacter flavescens</name>
    <dbReference type="NCBI Taxonomy" id="1859460"/>
    <lineage>
        <taxon>Bacteria</taxon>
        <taxon>Pseudomonadati</taxon>
        <taxon>Verrucomicrobiota</taxon>
        <taxon>Verrucomicrobiia</taxon>
        <taxon>Verrucomicrobiales</taxon>
        <taxon>Verrucomicrobiaceae</taxon>
        <taxon>Luteolibacter</taxon>
    </lineage>
</organism>
<accession>A0ABT3FLE5</accession>
<dbReference type="RefSeq" id="WP_264500346.1">
    <property type="nucleotide sequence ID" value="NZ_JAPDDS010000003.1"/>
</dbReference>
<dbReference type="Pfam" id="PF02472">
    <property type="entry name" value="ExbD"/>
    <property type="match status" value="1"/>
</dbReference>
<keyword evidence="7" id="KW-0813">Transport</keyword>